<evidence type="ECO:0000259" key="16">
    <source>
        <dbReference type="PROSITE" id="PS50013"/>
    </source>
</evidence>
<dbReference type="Pfam" id="PF00078">
    <property type="entry name" value="RVT_1"/>
    <property type="match status" value="1"/>
</dbReference>
<accession>A0A1E1KWF5</accession>
<dbReference type="Pfam" id="PF24626">
    <property type="entry name" value="SH3_Tf2-1"/>
    <property type="match status" value="1"/>
</dbReference>
<dbReference type="PANTHER" id="PTHR37984:SF5">
    <property type="entry name" value="PROTEIN NYNRIN-LIKE"/>
    <property type="match status" value="1"/>
</dbReference>
<keyword evidence="15" id="KW-0233">DNA recombination</keyword>
<dbReference type="Gene3D" id="1.10.340.70">
    <property type="match status" value="1"/>
</dbReference>
<keyword evidence="12" id="KW-0695">RNA-directed DNA polymerase</keyword>
<evidence type="ECO:0000256" key="4">
    <source>
        <dbReference type="ARBA" id="ARBA00022722"/>
    </source>
</evidence>
<evidence type="ECO:0000256" key="7">
    <source>
        <dbReference type="ARBA" id="ARBA00022759"/>
    </source>
</evidence>
<keyword evidence="5" id="KW-0479">Metal-binding</keyword>
<evidence type="ECO:0000313" key="19">
    <source>
        <dbReference type="EMBL" id="CZT02527.1"/>
    </source>
</evidence>
<keyword evidence="13" id="KW-0239">DNA-directed DNA polymerase</keyword>
<keyword evidence="11" id="KW-0229">DNA integration</keyword>
<keyword evidence="9" id="KW-0460">Magnesium</keyword>
<dbReference type="GO" id="GO:0003887">
    <property type="term" value="F:DNA-directed DNA polymerase activity"/>
    <property type="evidence" value="ECO:0007669"/>
    <property type="project" value="UniProtKB-KW"/>
</dbReference>
<dbReference type="PANTHER" id="PTHR37984">
    <property type="entry name" value="PROTEIN CBG26694"/>
    <property type="match status" value="1"/>
</dbReference>
<feature type="domain" description="Chromo" evidence="16">
    <location>
        <begin position="1299"/>
        <end position="1363"/>
    </location>
</feature>
<keyword evidence="7" id="KW-0255">Endonuclease</keyword>
<keyword evidence="14" id="KW-0238">DNA-binding</keyword>
<evidence type="ECO:0000256" key="12">
    <source>
        <dbReference type="ARBA" id="ARBA00022918"/>
    </source>
</evidence>
<protein>
    <recommendedName>
        <fullName evidence="21">Reverse transcriptase</fullName>
    </recommendedName>
</protein>
<dbReference type="CDD" id="cd09274">
    <property type="entry name" value="RNase_HI_RT_Ty3"/>
    <property type="match status" value="1"/>
</dbReference>
<evidence type="ECO:0000256" key="9">
    <source>
        <dbReference type="ARBA" id="ARBA00022842"/>
    </source>
</evidence>
<dbReference type="Proteomes" id="UP000178129">
    <property type="component" value="Unassembled WGS sequence"/>
</dbReference>
<evidence type="ECO:0008006" key="21">
    <source>
        <dbReference type="Google" id="ProtNLM"/>
    </source>
</evidence>
<dbReference type="InterPro" id="IPR001584">
    <property type="entry name" value="Integrase_cat-core"/>
</dbReference>
<dbReference type="Gene3D" id="3.30.70.270">
    <property type="match status" value="2"/>
</dbReference>
<reference evidence="20" key="1">
    <citation type="submission" date="2016-03" db="EMBL/GenBank/DDBJ databases">
        <authorList>
            <person name="Ploux O."/>
        </authorList>
    </citation>
    <scope>NUCLEOTIDE SEQUENCE [LARGE SCALE GENOMIC DNA]</scope>
    <source>
        <strain evidence="20">UK7</strain>
    </source>
</reference>
<gene>
    <name evidence="19" type="ORF">RCO7_06258</name>
</gene>
<organism evidence="19 20">
    <name type="scientific">Rhynchosporium graminicola</name>
    <dbReference type="NCBI Taxonomy" id="2792576"/>
    <lineage>
        <taxon>Eukaryota</taxon>
        <taxon>Fungi</taxon>
        <taxon>Dikarya</taxon>
        <taxon>Ascomycota</taxon>
        <taxon>Pezizomycotina</taxon>
        <taxon>Leotiomycetes</taxon>
        <taxon>Helotiales</taxon>
        <taxon>Ploettnerulaceae</taxon>
        <taxon>Rhynchosporium</taxon>
    </lineage>
</organism>
<evidence type="ECO:0000256" key="15">
    <source>
        <dbReference type="ARBA" id="ARBA00023172"/>
    </source>
</evidence>
<dbReference type="GO" id="GO:0046872">
    <property type="term" value="F:metal ion binding"/>
    <property type="evidence" value="ECO:0007669"/>
    <property type="project" value="UniProtKB-KW"/>
</dbReference>
<dbReference type="PROSITE" id="PS50013">
    <property type="entry name" value="CHROMO_2"/>
    <property type="match status" value="1"/>
</dbReference>
<keyword evidence="1" id="KW-0645">Protease</keyword>
<dbReference type="GO" id="GO:0003964">
    <property type="term" value="F:RNA-directed DNA polymerase activity"/>
    <property type="evidence" value="ECO:0007669"/>
    <property type="project" value="UniProtKB-KW"/>
</dbReference>
<dbReference type="InterPro" id="IPR036397">
    <property type="entry name" value="RNaseH_sf"/>
</dbReference>
<keyword evidence="2" id="KW-0808">Transferase</keyword>
<evidence type="ECO:0000256" key="11">
    <source>
        <dbReference type="ARBA" id="ARBA00022908"/>
    </source>
</evidence>
<dbReference type="GO" id="GO:0004190">
    <property type="term" value="F:aspartic-type endopeptidase activity"/>
    <property type="evidence" value="ECO:0007669"/>
    <property type="project" value="UniProtKB-KW"/>
</dbReference>
<keyword evidence="4" id="KW-0540">Nuclease</keyword>
<dbReference type="PROSITE" id="PS50878">
    <property type="entry name" value="RT_POL"/>
    <property type="match status" value="1"/>
</dbReference>
<name>A0A1E1KWF5_9HELO</name>
<dbReference type="InterPro" id="IPR043128">
    <property type="entry name" value="Rev_trsase/Diguanyl_cyclase"/>
</dbReference>
<proteinExistence type="predicted"/>
<keyword evidence="8" id="KW-0378">Hydrolase</keyword>
<dbReference type="InterPro" id="IPR041588">
    <property type="entry name" value="Integrase_H2C2"/>
</dbReference>
<dbReference type="InParanoid" id="A0A1E1KWF5"/>
<dbReference type="GO" id="GO:0003677">
    <property type="term" value="F:DNA binding"/>
    <property type="evidence" value="ECO:0007669"/>
    <property type="project" value="UniProtKB-KW"/>
</dbReference>
<dbReference type="STRING" id="914237.A0A1E1KWF5"/>
<dbReference type="Gene3D" id="3.10.10.10">
    <property type="entry name" value="HIV Type 1 Reverse Transcriptase, subunit A, domain 1"/>
    <property type="match status" value="1"/>
</dbReference>
<dbReference type="Gene3D" id="3.30.420.10">
    <property type="entry name" value="Ribonuclease H-like superfamily/Ribonuclease H"/>
    <property type="match status" value="1"/>
</dbReference>
<dbReference type="PROSITE" id="PS50994">
    <property type="entry name" value="INTEGRASE"/>
    <property type="match status" value="1"/>
</dbReference>
<evidence type="ECO:0000256" key="2">
    <source>
        <dbReference type="ARBA" id="ARBA00022679"/>
    </source>
</evidence>
<dbReference type="InterPro" id="IPR050951">
    <property type="entry name" value="Retrovirus_Pol_polyprotein"/>
</dbReference>
<dbReference type="Pfam" id="PF17921">
    <property type="entry name" value="Integrase_H2C2"/>
    <property type="match status" value="1"/>
</dbReference>
<dbReference type="InterPro" id="IPR043502">
    <property type="entry name" value="DNA/RNA_pol_sf"/>
</dbReference>
<comment type="caution">
    <text evidence="19">The sequence shown here is derived from an EMBL/GenBank/DDBJ whole genome shotgun (WGS) entry which is preliminary data.</text>
</comment>
<keyword evidence="3" id="KW-0548">Nucleotidyltransferase</keyword>
<evidence type="ECO:0000256" key="6">
    <source>
        <dbReference type="ARBA" id="ARBA00022750"/>
    </source>
</evidence>
<dbReference type="InterPro" id="IPR000953">
    <property type="entry name" value="Chromo/chromo_shadow_dom"/>
</dbReference>
<evidence type="ECO:0000256" key="3">
    <source>
        <dbReference type="ARBA" id="ARBA00022695"/>
    </source>
</evidence>
<dbReference type="GO" id="GO:0004519">
    <property type="term" value="F:endonuclease activity"/>
    <property type="evidence" value="ECO:0007669"/>
    <property type="project" value="UniProtKB-KW"/>
</dbReference>
<dbReference type="InterPro" id="IPR000477">
    <property type="entry name" value="RT_dom"/>
</dbReference>
<evidence type="ECO:0000256" key="14">
    <source>
        <dbReference type="ARBA" id="ARBA00023125"/>
    </source>
</evidence>
<dbReference type="Pfam" id="PF17917">
    <property type="entry name" value="RT_RNaseH"/>
    <property type="match status" value="1"/>
</dbReference>
<dbReference type="EMBL" id="FJUW01000025">
    <property type="protein sequence ID" value="CZT02527.1"/>
    <property type="molecule type" value="Genomic_DNA"/>
</dbReference>
<dbReference type="GO" id="GO:0006310">
    <property type="term" value="P:DNA recombination"/>
    <property type="evidence" value="ECO:0007669"/>
    <property type="project" value="UniProtKB-KW"/>
</dbReference>
<feature type="domain" description="Integrase catalytic" evidence="18">
    <location>
        <begin position="986"/>
        <end position="1148"/>
    </location>
</feature>
<keyword evidence="10" id="KW-0694">RNA-binding</keyword>
<dbReference type="InterPro" id="IPR012337">
    <property type="entry name" value="RNaseH-like_sf"/>
</dbReference>
<keyword evidence="6" id="KW-0064">Aspartyl protease</keyword>
<evidence type="ECO:0000259" key="18">
    <source>
        <dbReference type="PROSITE" id="PS50994"/>
    </source>
</evidence>
<sequence length="1367" mass="153699">MSVLVNDIEEEFETPSRAFLLTTDRRQEPFCPDTGSSICLAEKNHILKHFPGLTTYAPPIAVRLTGVGPGPISQYCVDLPVVCPTISGSEIEFPPFRVYLIDKLPCKLLMGRDWLRANKLNFIWGMHGDVDRLTTPCGQAIALNSVKQAIRPSRAQVYSNASVVISPGQGLNIPVRHRPLPPLDHGYLLRPFAQADLPLTKFGSLVNGITDGSPKPIPFANFGQYPIQIPKGTVLGILEPCPSTLQNQEVLFNMADVFKGEGEDAEHQRYPDGFPFLVTPPEDDPDVQANISDHFGSAYQAQVQAIVNSHTSLFRSGLGCFNDGITMPVPFKDGISLDDLRQAPYPQSKKDREAMDSILDPMVKDGSLEPVPLGQPSPAASPAFLVYRNGKPRVVIDLRRVNTKLKLDGYPLPRQDTILSALGGATIYSSMDLTKSFFQQKLDPEDKWKVAMVTAHRGHEQLTVATMGLATTPSFFQHRMESLFGPYLWKFVLVYIDDIIVFSKTPADHLEHLDTALALLEKSGVTLSLSKCFFAQPSIQALGHYVSRLGLSTLQEKVEAIRTWEFPSNLSELETALGFFGYYRSFVPHYASVAAPLIELKTLGFRQAPTSRRKRSNFALATSLESLDNTYKLDLIPKKETQPIASIEDCRKAWTELKDLLCNAPVLAFPNYDKPFTLYTDGSKEFGFGAALHQEDDTGVERPIVYLSKSLTPAERNYWPTELETAALVWAIQKLPQYLDRSPFTVVTDHSAVLSSVDPAKAINKNSTRLANWRMFLSKWAPYMTIRHRAGKDHQNADALSRLPRREPADQTIYHTSKESMTVTTIRAFPVAVTDPEEHPSTLAATAIHLSETMVSQFRRELPRDKTFASVYNSMMGRLKSSPPEEPTTTFENFRLDPKTKLLWFRDSDIIERLCVPGKYLQRVLEIAHDNRAHVGSKRTYEYLRRHTFIPKLWKTTKEYVRSCPTCRMARPDTQIAPGQLMPIPPPMKPLSTLCMDFVTSLPESVEGHNAICTLTDQLTKWIDVVVGRDDWTASQWAASFFRQLYPQIGLPDKFISDRDPKFTSGFWGELCSLAKIQLAFTTAYNAKSDGQSERSNQTVIHALRCAINGTFVQSNWESLLPIVTLALNSSTNASTGFSPYELRYGRLPKSILEGECKSAVAQLTNKGAREFVAAHASLFDEAKDAISLAQARMKLSYDKKRRPLDLIPGTDRVYLKLAKGVGNGYRLLDNHTKLSFTKMGPYAIKRKISRLSYEIDLPDWLPIHPVITVDHLQEVIQDPYNRKIPEPGPLIQDGIEKFIIEKIEKKEMRSRQGYRTRQPFYFCRYLGYADGAWQPGNILREDVPDMVRKFEENLGPRRSRAGLNQR</sequence>
<keyword evidence="20" id="KW-1185">Reference proteome</keyword>
<dbReference type="Gene3D" id="3.10.20.370">
    <property type="match status" value="1"/>
</dbReference>
<evidence type="ECO:0000256" key="10">
    <source>
        <dbReference type="ARBA" id="ARBA00022884"/>
    </source>
</evidence>
<dbReference type="GO" id="GO:0005634">
    <property type="term" value="C:nucleus"/>
    <property type="evidence" value="ECO:0007669"/>
    <property type="project" value="UniProtKB-ARBA"/>
</dbReference>
<dbReference type="GO" id="GO:0015074">
    <property type="term" value="P:DNA integration"/>
    <property type="evidence" value="ECO:0007669"/>
    <property type="project" value="UniProtKB-KW"/>
</dbReference>
<dbReference type="InterPro" id="IPR056924">
    <property type="entry name" value="SH3_Tf2-1"/>
</dbReference>
<dbReference type="SUPFAM" id="SSF53098">
    <property type="entry name" value="Ribonuclease H-like"/>
    <property type="match status" value="1"/>
</dbReference>
<feature type="domain" description="Reverse transcriptase" evidence="17">
    <location>
        <begin position="367"/>
        <end position="546"/>
    </location>
</feature>
<evidence type="ECO:0000256" key="5">
    <source>
        <dbReference type="ARBA" id="ARBA00022723"/>
    </source>
</evidence>
<dbReference type="CDD" id="cd01647">
    <property type="entry name" value="RT_LTR"/>
    <property type="match status" value="1"/>
</dbReference>
<evidence type="ECO:0000256" key="13">
    <source>
        <dbReference type="ARBA" id="ARBA00022932"/>
    </source>
</evidence>
<dbReference type="SUPFAM" id="SSF56672">
    <property type="entry name" value="DNA/RNA polymerases"/>
    <property type="match status" value="1"/>
</dbReference>
<dbReference type="GO" id="GO:0003723">
    <property type="term" value="F:RNA binding"/>
    <property type="evidence" value="ECO:0007669"/>
    <property type="project" value="UniProtKB-KW"/>
</dbReference>
<dbReference type="GO" id="GO:0006508">
    <property type="term" value="P:proteolysis"/>
    <property type="evidence" value="ECO:0007669"/>
    <property type="project" value="UniProtKB-KW"/>
</dbReference>
<dbReference type="FunFam" id="3.10.20.370:FF:000001">
    <property type="entry name" value="Retrovirus-related Pol polyprotein from transposon 17.6-like protein"/>
    <property type="match status" value="1"/>
</dbReference>
<evidence type="ECO:0000256" key="8">
    <source>
        <dbReference type="ARBA" id="ARBA00022801"/>
    </source>
</evidence>
<dbReference type="FunCoup" id="A0A1E1KWF5">
    <property type="interactions" value="18"/>
</dbReference>
<dbReference type="InterPro" id="IPR041373">
    <property type="entry name" value="RT_RNaseH"/>
</dbReference>
<evidence type="ECO:0000256" key="1">
    <source>
        <dbReference type="ARBA" id="ARBA00022670"/>
    </source>
</evidence>
<evidence type="ECO:0000313" key="20">
    <source>
        <dbReference type="Proteomes" id="UP000178129"/>
    </source>
</evidence>
<evidence type="ECO:0000259" key="17">
    <source>
        <dbReference type="PROSITE" id="PS50878"/>
    </source>
</evidence>